<dbReference type="AlphaFoldDB" id="R7UBB4"/>
<dbReference type="FunFam" id="3.30.1050.10:FF:000001">
    <property type="entry name" value="Putative Non-specific lipid-transfer protein"/>
    <property type="match status" value="1"/>
</dbReference>
<reference evidence="3" key="3">
    <citation type="submission" date="2015-06" db="UniProtKB">
        <authorList>
            <consortium name="EnsemblMetazoa"/>
        </authorList>
    </citation>
    <scope>IDENTIFICATION</scope>
</reference>
<keyword evidence="4" id="KW-1185">Reference proteome</keyword>
<dbReference type="Proteomes" id="UP000014760">
    <property type="component" value="Unassembled WGS sequence"/>
</dbReference>
<name>R7UBB4_CAPTE</name>
<dbReference type="HOGENOM" id="CLU_105945_3_1_1"/>
<evidence type="ECO:0000259" key="1">
    <source>
        <dbReference type="Pfam" id="PF02036"/>
    </source>
</evidence>
<dbReference type="EMBL" id="AMQN01008519">
    <property type="status" value="NOT_ANNOTATED_CDS"/>
    <property type="molecule type" value="Genomic_DNA"/>
</dbReference>
<dbReference type="FunCoup" id="R7UBB4">
    <property type="interactions" value="262"/>
</dbReference>
<dbReference type="PANTHER" id="PTHR10094">
    <property type="entry name" value="STEROL CARRIER PROTEIN 2 SCP-2 FAMILY PROTEIN"/>
    <property type="match status" value="1"/>
</dbReference>
<dbReference type="SUPFAM" id="SSF55718">
    <property type="entry name" value="SCP-like"/>
    <property type="match status" value="1"/>
</dbReference>
<evidence type="ECO:0000313" key="4">
    <source>
        <dbReference type="Proteomes" id="UP000014760"/>
    </source>
</evidence>
<dbReference type="GO" id="GO:0005829">
    <property type="term" value="C:cytosol"/>
    <property type="evidence" value="ECO:0007669"/>
    <property type="project" value="TreeGrafter"/>
</dbReference>
<sequence>MAQPKDFRVSVLFEILEGQLKQSGKPFVDKVKGTFCFKIKKDGKMGVWVVDMKNGSGSVKYDPKGKAEVTITIDDEDFIKLLTNELNPQQAFFQGKMKLAGNLGLAMRMKALESQLRPKL</sequence>
<feature type="domain" description="SCP2" evidence="1">
    <location>
        <begin position="19"/>
        <end position="112"/>
    </location>
</feature>
<dbReference type="OMA" id="WTIDMKK"/>
<dbReference type="Gene3D" id="3.30.1050.10">
    <property type="entry name" value="SCP2 sterol-binding domain"/>
    <property type="match status" value="1"/>
</dbReference>
<dbReference type="STRING" id="283909.R7UBB4"/>
<dbReference type="PANTHER" id="PTHR10094:SF25">
    <property type="entry name" value="SCP2 STEROL-BINDING DOMAIN-CONTAINING PROTEIN 1"/>
    <property type="match status" value="1"/>
</dbReference>
<dbReference type="Pfam" id="PF02036">
    <property type="entry name" value="SCP2"/>
    <property type="match status" value="1"/>
</dbReference>
<proteinExistence type="predicted"/>
<gene>
    <name evidence="2" type="ORF">CAPTEDRAFT_212283</name>
</gene>
<organism evidence="2">
    <name type="scientific">Capitella teleta</name>
    <name type="common">Polychaete worm</name>
    <dbReference type="NCBI Taxonomy" id="283909"/>
    <lineage>
        <taxon>Eukaryota</taxon>
        <taxon>Metazoa</taxon>
        <taxon>Spiralia</taxon>
        <taxon>Lophotrochozoa</taxon>
        <taxon>Annelida</taxon>
        <taxon>Polychaeta</taxon>
        <taxon>Sedentaria</taxon>
        <taxon>Scolecida</taxon>
        <taxon>Capitellidae</taxon>
        <taxon>Capitella</taxon>
    </lineage>
</organism>
<accession>R7UBB4</accession>
<evidence type="ECO:0000313" key="3">
    <source>
        <dbReference type="EnsemblMetazoa" id="CapteP212283"/>
    </source>
</evidence>
<dbReference type="EMBL" id="KB303327">
    <property type="protein sequence ID" value="ELU03279.1"/>
    <property type="molecule type" value="Genomic_DNA"/>
</dbReference>
<reference evidence="4" key="1">
    <citation type="submission" date="2012-12" db="EMBL/GenBank/DDBJ databases">
        <authorList>
            <person name="Hellsten U."/>
            <person name="Grimwood J."/>
            <person name="Chapman J.A."/>
            <person name="Shapiro H."/>
            <person name="Aerts A."/>
            <person name="Otillar R.P."/>
            <person name="Terry A.Y."/>
            <person name="Boore J.L."/>
            <person name="Simakov O."/>
            <person name="Marletaz F."/>
            <person name="Cho S.-J."/>
            <person name="Edsinger-Gonzales E."/>
            <person name="Havlak P."/>
            <person name="Kuo D.-H."/>
            <person name="Larsson T."/>
            <person name="Lv J."/>
            <person name="Arendt D."/>
            <person name="Savage R."/>
            <person name="Osoegawa K."/>
            <person name="de Jong P."/>
            <person name="Lindberg D.R."/>
            <person name="Seaver E.C."/>
            <person name="Weisblat D.A."/>
            <person name="Putnam N.H."/>
            <person name="Grigoriev I.V."/>
            <person name="Rokhsar D.S."/>
        </authorList>
    </citation>
    <scope>NUCLEOTIDE SEQUENCE</scope>
    <source>
        <strain evidence="4">I ESC-2004</strain>
    </source>
</reference>
<dbReference type="InterPro" id="IPR003033">
    <property type="entry name" value="SCP2_sterol-bd_dom"/>
</dbReference>
<reference evidence="2 4" key="2">
    <citation type="journal article" date="2013" name="Nature">
        <title>Insights into bilaterian evolution from three spiralian genomes.</title>
        <authorList>
            <person name="Simakov O."/>
            <person name="Marletaz F."/>
            <person name="Cho S.J."/>
            <person name="Edsinger-Gonzales E."/>
            <person name="Havlak P."/>
            <person name="Hellsten U."/>
            <person name="Kuo D.H."/>
            <person name="Larsson T."/>
            <person name="Lv J."/>
            <person name="Arendt D."/>
            <person name="Savage R."/>
            <person name="Osoegawa K."/>
            <person name="de Jong P."/>
            <person name="Grimwood J."/>
            <person name="Chapman J.A."/>
            <person name="Shapiro H."/>
            <person name="Aerts A."/>
            <person name="Otillar R.P."/>
            <person name="Terry A.Y."/>
            <person name="Boore J.L."/>
            <person name="Grigoriev I.V."/>
            <person name="Lindberg D.R."/>
            <person name="Seaver E.C."/>
            <person name="Weisblat D.A."/>
            <person name="Putnam N.H."/>
            <person name="Rokhsar D.S."/>
        </authorList>
    </citation>
    <scope>NUCLEOTIDE SEQUENCE</scope>
    <source>
        <strain evidence="2 4">I ESC-2004</strain>
    </source>
</reference>
<evidence type="ECO:0000313" key="2">
    <source>
        <dbReference type="EMBL" id="ELU03279.1"/>
    </source>
</evidence>
<dbReference type="EnsemblMetazoa" id="CapteT212283">
    <property type="protein sequence ID" value="CapteP212283"/>
    <property type="gene ID" value="CapteG212283"/>
</dbReference>
<dbReference type="OrthoDB" id="6274762at2759"/>
<protein>
    <recommendedName>
        <fullName evidence="1">SCP2 domain-containing protein</fullName>
    </recommendedName>
</protein>
<dbReference type="InterPro" id="IPR036527">
    <property type="entry name" value="SCP2_sterol-bd_dom_sf"/>
</dbReference>